<evidence type="ECO:0000256" key="9">
    <source>
        <dbReference type="PIRSR" id="PIRSR601580-3"/>
    </source>
</evidence>
<dbReference type="GO" id="GO:0005789">
    <property type="term" value="C:endoplasmic reticulum membrane"/>
    <property type="evidence" value="ECO:0007669"/>
    <property type="project" value="UniProtKB-SubCell"/>
</dbReference>
<keyword evidence="9" id="KW-1015">Disulfide bond</keyword>
<comment type="similarity">
    <text evidence="2 10">Belongs to the calreticulin family.</text>
</comment>
<dbReference type="GO" id="GO:0006457">
    <property type="term" value="P:protein folding"/>
    <property type="evidence" value="ECO:0007669"/>
    <property type="project" value="InterPro"/>
</dbReference>
<feature type="chain" id="PRO_5005147757" evidence="10">
    <location>
        <begin position="26"/>
        <end position="619"/>
    </location>
</feature>
<evidence type="ECO:0000256" key="7">
    <source>
        <dbReference type="ARBA" id="ARBA00023186"/>
    </source>
</evidence>
<organism evidence="12">
    <name type="scientific">Corethrella appendiculata</name>
    <dbReference type="NCBI Taxonomy" id="1370023"/>
    <lineage>
        <taxon>Eukaryota</taxon>
        <taxon>Metazoa</taxon>
        <taxon>Ecdysozoa</taxon>
        <taxon>Arthropoda</taxon>
        <taxon>Hexapoda</taxon>
        <taxon>Insecta</taxon>
        <taxon>Pterygota</taxon>
        <taxon>Neoptera</taxon>
        <taxon>Endopterygota</taxon>
        <taxon>Diptera</taxon>
        <taxon>Nematocera</taxon>
        <taxon>Culicoidea</taxon>
        <taxon>Chaoboridae</taxon>
        <taxon>Corethrella</taxon>
    </lineage>
</organism>
<keyword evidence="6 10" id="KW-0472">Membrane</keyword>
<keyword evidence="3 10" id="KW-0812">Transmembrane</keyword>
<dbReference type="FunFam" id="2.60.120.200:FF:000011">
    <property type="entry name" value="Probable calnexin"/>
    <property type="match status" value="1"/>
</dbReference>
<evidence type="ECO:0000256" key="4">
    <source>
        <dbReference type="ARBA" id="ARBA00022824"/>
    </source>
</evidence>
<dbReference type="FunFam" id="2.10.250.10:FF:000001">
    <property type="entry name" value="Calnexin homolog"/>
    <property type="match status" value="1"/>
</dbReference>
<keyword evidence="4 10" id="KW-0256">Endoplasmic reticulum</keyword>
<evidence type="ECO:0000256" key="3">
    <source>
        <dbReference type="ARBA" id="ARBA00022692"/>
    </source>
</evidence>
<dbReference type="EMBL" id="GANO01000276">
    <property type="protein sequence ID" value="JAB59595.1"/>
    <property type="molecule type" value="mRNA"/>
</dbReference>
<feature type="compositionally biased region" description="Acidic residues" evidence="11">
    <location>
        <begin position="556"/>
        <end position="601"/>
    </location>
</feature>
<evidence type="ECO:0000256" key="10">
    <source>
        <dbReference type="RuleBase" id="RU362126"/>
    </source>
</evidence>
<dbReference type="GO" id="GO:0005509">
    <property type="term" value="F:calcium ion binding"/>
    <property type="evidence" value="ECO:0007669"/>
    <property type="project" value="InterPro"/>
</dbReference>
<dbReference type="PANTHER" id="PTHR11073:SF1">
    <property type="entry name" value="CALNEXIN 14D-RELATED"/>
    <property type="match status" value="1"/>
</dbReference>
<dbReference type="PROSITE" id="PS00804">
    <property type="entry name" value="CALRETICULIN_2"/>
    <property type="match status" value="1"/>
</dbReference>
<comment type="function">
    <text evidence="8">Calcium-binding protein that interacts with newly synthesized monoglucosylated glycoproteins in the endoplasmic reticulum. It may act in assisting protein assembly and/or in the retention within the ER of unassembled protein subunits. It seems to play a major role in the quality control apparatus of the ER by the retention of incorrectly folded proteins. Required for embryogenesis and larval development under heat and ER stress conditions. May be important for germ cell development. Involved in neuronal necrotic cell death.</text>
</comment>
<accession>U5EYL6</accession>
<feature type="signal peptide" evidence="10">
    <location>
        <begin position="1"/>
        <end position="25"/>
    </location>
</feature>
<evidence type="ECO:0000256" key="1">
    <source>
        <dbReference type="ARBA" id="ARBA00004115"/>
    </source>
</evidence>
<dbReference type="GO" id="GO:0051082">
    <property type="term" value="F:unfolded protein binding"/>
    <property type="evidence" value="ECO:0007669"/>
    <property type="project" value="InterPro"/>
</dbReference>
<dbReference type="PROSITE" id="PS00805">
    <property type="entry name" value="CALRETICULIN_REPEAT"/>
    <property type="match status" value="1"/>
</dbReference>
<dbReference type="InterPro" id="IPR009033">
    <property type="entry name" value="Calreticulin/calnexin_P_dom_sf"/>
</dbReference>
<feature type="disulfide bond" evidence="9">
    <location>
        <begin position="156"/>
        <end position="191"/>
    </location>
</feature>
<evidence type="ECO:0000313" key="12">
    <source>
        <dbReference type="EMBL" id="JAB59595.1"/>
    </source>
</evidence>
<keyword evidence="7 10" id="KW-0143">Chaperone</keyword>
<dbReference type="GO" id="GO:0036503">
    <property type="term" value="P:ERAD pathway"/>
    <property type="evidence" value="ECO:0007669"/>
    <property type="project" value="TreeGrafter"/>
</dbReference>
<dbReference type="SUPFAM" id="SSF63887">
    <property type="entry name" value="P-domain of calnexin/calreticulin"/>
    <property type="match status" value="1"/>
</dbReference>
<reference evidence="12" key="1">
    <citation type="journal article" date="2014" name="Insect Biochem. Mol. Biol.">
        <title>An insight into the sialome of the frog biting fly, Corethrella appendiculata.</title>
        <authorList>
            <person name="Ribeiro J.M.C."/>
            <person name="Chagas A.C."/>
            <person name="Pham V.M."/>
            <person name="Lounibos L.P."/>
            <person name="Calvo E."/>
        </authorList>
    </citation>
    <scope>NUCLEOTIDE SEQUENCE</scope>
    <source>
        <tissue evidence="12">Salivary glands</tissue>
    </source>
</reference>
<dbReference type="AlphaFoldDB" id="U5EYL6"/>
<feature type="transmembrane region" description="Helical" evidence="10">
    <location>
        <begin position="479"/>
        <end position="499"/>
    </location>
</feature>
<sequence length="619" mass="70696">MEKKIQILFLGILCLFVLNVITVLANSDEDDDGVEKTFGIASNLNKKDKTIEYQSPTIEPGKFYFADHFDELQKFSQKWIKSQAKKDDTADEIAKYDGVWSVETPTRPLLKNDFGLVLKSKAKHAAIASRLLKPFVFVDKTFIVQYEVTLQDGQECGGAYIKLLSSGKETTDLGQFHDRTPYTIMFGPDKCGNDIKLHFIFRHVNPINGTITEKHCRKAKDRLEEPFKDKQPHLYQLIIRPDNTYEIKFDHRIINEGSLFTEFTPPVNPPKEIDDPEDFKPSNWDEREKIPDPDSKKPDDWDEDAPPQIPDPSASKPEGWLDDVEEMLPDPSAEKPEDWDTDMDGEWEAPLITNPVCEKAVGCGLWKAPMIKNPEYKGKWRAPLIDNPNYQGKWAPRKISNPDYFEDKNPYGMTTISAIGIELWSMSSDILFDNLIITDDETAARDWAAQTFDLKRKIIDKEAETFVSRIVKFTNDNPWMWAVYIVVIGLPISISLYFACSPKKDKPTNAKKVDAYQPDDEDLVKENVKQQRVGKSDLNTPTTQAPPNPDLAENKENDDDDEVDYNEDEDDDDEQEPELIPADDDEDDGQPQIAEIEEIEAAEPVQETGGVKKRRPRKD</sequence>
<evidence type="ECO:0000256" key="5">
    <source>
        <dbReference type="ARBA" id="ARBA00022989"/>
    </source>
</evidence>
<evidence type="ECO:0000256" key="8">
    <source>
        <dbReference type="ARBA" id="ARBA00053392"/>
    </source>
</evidence>
<proteinExistence type="evidence at transcript level"/>
<feature type="compositionally biased region" description="Basic and acidic residues" evidence="11">
    <location>
        <begin position="278"/>
        <end position="299"/>
    </location>
</feature>
<name>U5EYL6_9DIPT</name>
<evidence type="ECO:0000256" key="11">
    <source>
        <dbReference type="SAM" id="MobiDB-lite"/>
    </source>
</evidence>
<dbReference type="InterPro" id="IPR001580">
    <property type="entry name" value="Calret/calnex"/>
</dbReference>
<feature type="compositionally biased region" description="Basic and acidic residues" evidence="11">
    <location>
        <begin position="505"/>
        <end position="514"/>
    </location>
</feature>
<comment type="subcellular location">
    <subcellularLocation>
        <location evidence="1">Endoplasmic reticulum membrane</location>
        <topology evidence="1">Single-pass type I membrane protein</topology>
    </subcellularLocation>
</comment>
<feature type="region of interest" description="Disordered" evidence="11">
    <location>
        <begin position="260"/>
        <end position="320"/>
    </location>
</feature>
<keyword evidence="10" id="KW-0732">Signal</keyword>
<dbReference type="Gene3D" id="2.10.250.10">
    <property type="entry name" value="Calreticulin/calnexin, P domain"/>
    <property type="match status" value="1"/>
</dbReference>
<dbReference type="InterPro" id="IPR013320">
    <property type="entry name" value="ConA-like_dom_sf"/>
</dbReference>
<dbReference type="InterPro" id="IPR018124">
    <property type="entry name" value="Calret/calnex_CS"/>
</dbReference>
<keyword evidence="5 10" id="KW-1133">Transmembrane helix</keyword>
<feature type="region of interest" description="Disordered" evidence="11">
    <location>
        <begin position="505"/>
        <end position="619"/>
    </location>
</feature>
<evidence type="ECO:0000256" key="6">
    <source>
        <dbReference type="ARBA" id="ARBA00023136"/>
    </source>
</evidence>
<evidence type="ECO:0000256" key="2">
    <source>
        <dbReference type="ARBA" id="ARBA00010983"/>
    </source>
</evidence>
<dbReference type="SUPFAM" id="SSF49899">
    <property type="entry name" value="Concanavalin A-like lectins/glucanases"/>
    <property type="match status" value="1"/>
</dbReference>
<protein>
    <submittedName>
        <fullName evidence="12">Putative calnexin</fullName>
    </submittedName>
</protein>
<dbReference type="PRINTS" id="PR00626">
    <property type="entry name" value="CALRETICULIN"/>
</dbReference>
<dbReference type="Pfam" id="PF00262">
    <property type="entry name" value="Calreticulin"/>
    <property type="match status" value="1"/>
</dbReference>
<dbReference type="PANTHER" id="PTHR11073">
    <property type="entry name" value="CALRETICULIN AND CALNEXIN"/>
    <property type="match status" value="1"/>
</dbReference>
<dbReference type="Gene3D" id="2.60.120.200">
    <property type="match status" value="1"/>
</dbReference>